<dbReference type="Proteomes" id="UP001321543">
    <property type="component" value="Chromosome"/>
</dbReference>
<protein>
    <submittedName>
        <fullName evidence="5">Colanic acid biosynthesis acetyltransferase WcaF</fullName>
    </submittedName>
</protein>
<keyword evidence="6" id="KW-1185">Reference proteome</keyword>
<dbReference type="Gene3D" id="2.160.10.10">
    <property type="entry name" value="Hexapeptide repeat proteins"/>
    <property type="match status" value="1"/>
</dbReference>
<evidence type="ECO:0000256" key="1">
    <source>
        <dbReference type="ARBA" id="ARBA00007274"/>
    </source>
</evidence>
<proteinExistence type="inferred from homology"/>
<reference evidence="6" key="1">
    <citation type="journal article" date="2019" name="Int. J. Syst. Evol. Microbiol.">
        <title>The Global Catalogue of Microorganisms (GCM) 10K type strain sequencing project: providing services to taxonomists for standard genome sequencing and annotation.</title>
        <authorList>
            <consortium name="The Broad Institute Genomics Platform"/>
            <consortium name="The Broad Institute Genome Sequencing Center for Infectious Disease"/>
            <person name="Wu L."/>
            <person name="Ma J."/>
        </authorList>
    </citation>
    <scope>NUCLEOTIDE SEQUENCE [LARGE SCALE GENOMIC DNA]</scope>
    <source>
        <strain evidence="6">NBRC 106310</strain>
    </source>
</reference>
<dbReference type="EMBL" id="AP027728">
    <property type="protein sequence ID" value="BDZ39260.1"/>
    <property type="molecule type" value="Genomic_DNA"/>
</dbReference>
<organism evidence="5 6">
    <name type="scientific">Microbacterium suwonense</name>
    <dbReference type="NCBI Taxonomy" id="683047"/>
    <lineage>
        <taxon>Bacteria</taxon>
        <taxon>Bacillati</taxon>
        <taxon>Actinomycetota</taxon>
        <taxon>Actinomycetes</taxon>
        <taxon>Micrococcales</taxon>
        <taxon>Microbacteriaceae</taxon>
        <taxon>Microbacterium</taxon>
    </lineage>
</organism>
<name>A0ABN6X3A3_9MICO</name>
<dbReference type="SUPFAM" id="SSF51161">
    <property type="entry name" value="Trimeric LpxA-like enzymes"/>
    <property type="match status" value="1"/>
</dbReference>
<gene>
    <name evidence="5" type="ORF">GCM10025863_18740</name>
</gene>
<dbReference type="InterPro" id="IPR018357">
    <property type="entry name" value="Hexapep_transf_CS"/>
</dbReference>
<dbReference type="InterPro" id="IPR051159">
    <property type="entry name" value="Hexapeptide_acetyltransf"/>
</dbReference>
<keyword evidence="3" id="KW-0677">Repeat</keyword>
<sequence length="206" mass="22050">MGTRRRLGSFTGVGYDKGRSVLWQAAWQLASSVLVMPWFVPPRIRIAVLRAFGAKIGKGVNFRAGVRVHWPWKLEIGDDSWIGERVWLLNLESIRIGSDVCVSQAAFLCTGSHDHRSPSFEFDNAPIRVEDGAWIAARATVLRGVTIGADAIVGATALVTKDVAAGAVALAPAAKTIPTKTAPTKTAPTKTAPTKTAPRTQAPRPS</sequence>
<evidence type="ECO:0000256" key="4">
    <source>
        <dbReference type="SAM" id="MobiDB-lite"/>
    </source>
</evidence>
<evidence type="ECO:0000256" key="2">
    <source>
        <dbReference type="ARBA" id="ARBA00022679"/>
    </source>
</evidence>
<evidence type="ECO:0000256" key="3">
    <source>
        <dbReference type="ARBA" id="ARBA00022737"/>
    </source>
</evidence>
<dbReference type="InterPro" id="IPR011004">
    <property type="entry name" value="Trimer_LpxA-like_sf"/>
</dbReference>
<dbReference type="Pfam" id="PF00132">
    <property type="entry name" value="Hexapep"/>
    <property type="match status" value="1"/>
</dbReference>
<dbReference type="PANTHER" id="PTHR23416:SF23">
    <property type="entry name" value="ACETYLTRANSFERASE C18B11.09C-RELATED"/>
    <property type="match status" value="1"/>
</dbReference>
<feature type="region of interest" description="Disordered" evidence="4">
    <location>
        <begin position="178"/>
        <end position="206"/>
    </location>
</feature>
<evidence type="ECO:0000313" key="5">
    <source>
        <dbReference type="EMBL" id="BDZ39260.1"/>
    </source>
</evidence>
<dbReference type="PROSITE" id="PS00101">
    <property type="entry name" value="HEXAPEP_TRANSFERASES"/>
    <property type="match status" value="1"/>
</dbReference>
<accession>A0ABN6X3A3</accession>
<evidence type="ECO:0000313" key="6">
    <source>
        <dbReference type="Proteomes" id="UP001321543"/>
    </source>
</evidence>
<dbReference type="CDD" id="cd05825">
    <property type="entry name" value="LbH_wcaF_like"/>
    <property type="match status" value="1"/>
</dbReference>
<dbReference type="PANTHER" id="PTHR23416">
    <property type="entry name" value="SIALIC ACID SYNTHASE-RELATED"/>
    <property type="match status" value="1"/>
</dbReference>
<comment type="similarity">
    <text evidence="1">Belongs to the transferase hexapeptide repeat family.</text>
</comment>
<keyword evidence="2" id="KW-0808">Transferase</keyword>
<dbReference type="InterPro" id="IPR001451">
    <property type="entry name" value="Hexapep"/>
</dbReference>